<sequence>MRGAPWAAAAARTMRRALGLGPDGARAVCWSGAGPTGPVTVPGCPDLEKTRAPAKQQLSKVGDQRVPPHAQEGGWPPPPRFSSSGRGSTRRGDGLLKNPPQTAGRGKWLAFRLGPLWRDLCGGAGPGGLIGLPGRWPETPALLK</sequence>
<comment type="caution">
    <text evidence="2">The sequence shown here is derived from an EMBL/GenBank/DDBJ whole genome shotgun (WGS) entry which is preliminary data.</text>
</comment>
<evidence type="ECO:0000313" key="2">
    <source>
        <dbReference type="EMBL" id="KAJ1175504.1"/>
    </source>
</evidence>
<evidence type="ECO:0000256" key="1">
    <source>
        <dbReference type="SAM" id="MobiDB-lite"/>
    </source>
</evidence>
<gene>
    <name evidence="2" type="ORF">NDU88_000792</name>
</gene>
<dbReference type="Proteomes" id="UP001066276">
    <property type="component" value="Chromosome 3_2"/>
</dbReference>
<protein>
    <submittedName>
        <fullName evidence="2">Uncharacterized protein</fullName>
    </submittedName>
</protein>
<organism evidence="2 3">
    <name type="scientific">Pleurodeles waltl</name>
    <name type="common">Iberian ribbed newt</name>
    <dbReference type="NCBI Taxonomy" id="8319"/>
    <lineage>
        <taxon>Eukaryota</taxon>
        <taxon>Metazoa</taxon>
        <taxon>Chordata</taxon>
        <taxon>Craniata</taxon>
        <taxon>Vertebrata</taxon>
        <taxon>Euteleostomi</taxon>
        <taxon>Amphibia</taxon>
        <taxon>Batrachia</taxon>
        <taxon>Caudata</taxon>
        <taxon>Salamandroidea</taxon>
        <taxon>Salamandridae</taxon>
        <taxon>Pleurodelinae</taxon>
        <taxon>Pleurodeles</taxon>
    </lineage>
</organism>
<evidence type="ECO:0000313" key="3">
    <source>
        <dbReference type="Proteomes" id="UP001066276"/>
    </source>
</evidence>
<accession>A0AAV7TG14</accession>
<dbReference type="EMBL" id="JANPWB010000006">
    <property type="protein sequence ID" value="KAJ1175504.1"/>
    <property type="molecule type" value="Genomic_DNA"/>
</dbReference>
<proteinExistence type="predicted"/>
<name>A0AAV7TG14_PLEWA</name>
<keyword evidence="3" id="KW-1185">Reference proteome</keyword>
<feature type="region of interest" description="Disordered" evidence="1">
    <location>
        <begin position="33"/>
        <end position="105"/>
    </location>
</feature>
<reference evidence="2" key="1">
    <citation type="journal article" date="2022" name="bioRxiv">
        <title>Sequencing and chromosome-scale assembly of the giantPleurodeles waltlgenome.</title>
        <authorList>
            <person name="Brown T."/>
            <person name="Elewa A."/>
            <person name="Iarovenko S."/>
            <person name="Subramanian E."/>
            <person name="Araus A.J."/>
            <person name="Petzold A."/>
            <person name="Susuki M."/>
            <person name="Suzuki K.-i.T."/>
            <person name="Hayashi T."/>
            <person name="Toyoda A."/>
            <person name="Oliveira C."/>
            <person name="Osipova E."/>
            <person name="Leigh N.D."/>
            <person name="Simon A."/>
            <person name="Yun M.H."/>
        </authorList>
    </citation>
    <scope>NUCLEOTIDE SEQUENCE</scope>
    <source>
        <strain evidence="2">20211129_DDA</strain>
        <tissue evidence="2">Liver</tissue>
    </source>
</reference>
<dbReference type="AlphaFoldDB" id="A0AAV7TG14"/>